<evidence type="ECO:0000256" key="1">
    <source>
        <dbReference type="ARBA" id="ARBA00012513"/>
    </source>
</evidence>
<dbReference type="GO" id="GO:0004674">
    <property type="term" value="F:protein serine/threonine kinase activity"/>
    <property type="evidence" value="ECO:0007669"/>
    <property type="project" value="UniProtKB-KW"/>
</dbReference>
<protein>
    <recommendedName>
        <fullName evidence="1">non-specific serine/threonine protein kinase</fullName>
        <ecNumber evidence="1">2.7.11.1</ecNumber>
    </recommendedName>
</protein>
<evidence type="ECO:0000256" key="6">
    <source>
        <dbReference type="ARBA" id="ARBA00022840"/>
    </source>
</evidence>
<evidence type="ECO:0000256" key="2">
    <source>
        <dbReference type="ARBA" id="ARBA00022527"/>
    </source>
</evidence>
<dbReference type="PROSITE" id="PS00108">
    <property type="entry name" value="PROTEIN_KINASE_ST"/>
    <property type="match status" value="1"/>
</dbReference>
<keyword evidence="2" id="KW-0723">Serine/threonine-protein kinase</keyword>
<dbReference type="PANTHER" id="PTHR43289:SF6">
    <property type="entry name" value="SERINE_THREONINE-PROTEIN KINASE NEKL-3"/>
    <property type="match status" value="1"/>
</dbReference>
<feature type="region of interest" description="Disordered" evidence="8">
    <location>
        <begin position="318"/>
        <end position="343"/>
    </location>
</feature>
<dbReference type="Gene3D" id="3.30.200.20">
    <property type="entry name" value="Phosphorylase Kinase, domain 1"/>
    <property type="match status" value="1"/>
</dbReference>
<dbReference type="PROSITE" id="PS00107">
    <property type="entry name" value="PROTEIN_KINASE_ATP"/>
    <property type="match status" value="1"/>
</dbReference>
<dbReference type="SUPFAM" id="SSF56112">
    <property type="entry name" value="Protein kinase-like (PK-like)"/>
    <property type="match status" value="1"/>
</dbReference>
<evidence type="ECO:0000256" key="8">
    <source>
        <dbReference type="SAM" id="MobiDB-lite"/>
    </source>
</evidence>
<keyword evidence="5" id="KW-0418">Kinase</keyword>
<evidence type="ECO:0000256" key="7">
    <source>
        <dbReference type="PROSITE-ProRule" id="PRU10141"/>
    </source>
</evidence>
<evidence type="ECO:0000256" key="5">
    <source>
        <dbReference type="ARBA" id="ARBA00022777"/>
    </source>
</evidence>
<dbReference type="InterPro" id="IPR000719">
    <property type="entry name" value="Prot_kinase_dom"/>
</dbReference>
<dbReference type="Gene3D" id="1.10.510.10">
    <property type="entry name" value="Transferase(Phosphotransferase) domain 1"/>
    <property type="match status" value="1"/>
</dbReference>
<evidence type="ECO:0000256" key="4">
    <source>
        <dbReference type="ARBA" id="ARBA00022741"/>
    </source>
</evidence>
<proteinExistence type="predicted"/>
<dbReference type="PROSITE" id="PS50011">
    <property type="entry name" value="PROTEIN_KINASE_DOM"/>
    <property type="match status" value="1"/>
</dbReference>
<evidence type="ECO:0000313" key="11">
    <source>
        <dbReference type="Proteomes" id="UP000219327"/>
    </source>
</evidence>
<gene>
    <name evidence="10" type="ORF">CNE99_07565</name>
</gene>
<sequence>MGENGRPQFNHPEYSLQKKLGEGGMATVYLANQIKLDRPVALKLMSSRISQNESFKRRFMREAQTLARFRHPNIITIYEVETFEDSWFIVMEYLEGGDLKSRIQAGLSEEEALAITKQVASALDYAHAQNYVHRDIKPENCLFDDNGRLVLTDFGIARSMDTGDEALTQAGVSVGTPAYMAPEQFETSDVDYRADLYSLGVMLYQMLAGQRPYSAQSMAAMLFKHATEAVPPLPEQNAALQPLVNVLMAKQSSDRPESATAVIEAIDDYLANGKLPDDMIASADQQKTANMPMQTPPPDQADEDATLIRDFAADDDGTLIRDFTHDPDTDDPDATAVLSDQSDEQPRSLSRLILTASVLASVLALVLAGIGITWWINTGEPADPAPIASVPVTPIPDATTPTRTSDPAVRRNPQEWFIGRSGEGAILVEISTADLPEDSFAMLQNYEESDASAIDKSNGWTFFLDQIKANPTLLTRAGEKADGWQQISQYDALIEAGDGDPMSYYYRGFGYQMAEQ</sequence>
<organism evidence="10 11">
    <name type="scientific">OM182 bacterium MED-G24</name>
    <dbReference type="NCBI Taxonomy" id="1986255"/>
    <lineage>
        <taxon>Bacteria</taxon>
        <taxon>Pseudomonadati</taxon>
        <taxon>Pseudomonadota</taxon>
        <taxon>Gammaproteobacteria</taxon>
        <taxon>OMG group</taxon>
        <taxon>OM182 clade</taxon>
    </lineage>
</organism>
<dbReference type="SMART" id="SM00220">
    <property type="entry name" value="S_TKc"/>
    <property type="match status" value="1"/>
</dbReference>
<dbReference type="FunFam" id="1.10.510.10:FF:000021">
    <property type="entry name" value="Serine/threonine protein kinase"/>
    <property type="match status" value="1"/>
</dbReference>
<reference evidence="10 11" key="1">
    <citation type="submission" date="2017-08" db="EMBL/GenBank/DDBJ databases">
        <title>Fine stratification of microbial communities through a metagenomic profile of the photic zone.</title>
        <authorList>
            <person name="Haro-Moreno J.M."/>
            <person name="Lopez-Perez M."/>
            <person name="De La Torre J."/>
            <person name="Picazo A."/>
            <person name="Camacho A."/>
            <person name="Rodriguez-Valera F."/>
        </authorList>
    </citation>
    <scope>NUCLEOTIDE SEQUENCE [LARGE SCALE GENOMIC DNA]</scope>
    <source>
        <strain evidence="10">MED-G24</strain>
    </source>
</reference>
<name>A0A2A5WNS5_9GAMM</name>
<feature type="binding site" evidence="7">
    <location>
        <position position="43"/>
    </location>
    <ligand>
        <name>ATP</name>
        <dbReference type="ChEBI" id="CHEBI:30616"/>
    </ligand>
</feature>
<feature type="domain" description="Protein kinase" evidence="9">
    <location>
        <begin position="14"/>
        <end position="270"/>
    </location>
</feature>
<dbReference type="Pfam" id="PF00069">
    <property type="entry name" value="Pkinase"/>
    <property type="match status" value="1"/>
</dbReference>
<evidence type="ECO:0000256" key="3">
    <source>
        <dbReference type="ARBA" id="ARBA00022679"/>
    </source>
</evidence>
<keyword evidence="4 7" id="KW-0547">Nucleotide-binding</keyword>
<dbReference type="EC" id="2.7.11.1" evidence="1"/>
<dbReference type="InterPro" id="IPR008271">
    <property type="entry name" value="Ser/Thr_kinase_AS"/>
</dbReference>
<keyword evidence="6 7" id="KW-0067">ATP-binding</keyword>
<accession>A0A2A5WNS5</accession>
<dbReference type="PANTHER" id="PTHR43289">
    <property type="entry name" value="MITOGEN-ACTIVATED PROTEIN KINASE KINASE KINASE 20-RELATED"/>
    <property type="match status" value="1"/>
</dbReference>
<dbReference type="GO" id="GO:0005524">
    <property type="term" value="F:ATP binding"/>
    <property type="evidence" value="ECO:0007669"/>
    <property type="project" value="UniProtKB-UniRule"/>
</dbReference>
<dbReference type="InterPro" id="IPR011009">
    <property type="entry name" value="Kinase-like_dom_sf"/>
</dbReference>
<dbReference type="CDD" id="cd14014">
    <property type="entry name" value="STKc_PknB_like"/>
    <property type="match status" value="1"/>
</dbReference>
<dbReference type="EMBL" id="NTKD01000042">
    <property type="protein sequence ID" value="PDH37933.1"/>
    <property type="molecule type" value="Genomic_DNA"/>
</dbReference>
<dbReference type="InterPro" id="IPR017441">
    <property type="entry name" value="Protein_kinase_ATP_BS"/>
</dbReference>
<feature type="compositionally biased region" description="Basic and acidic residues" evidence="8">
    <location>
        <begin position="318"/>
        <end position="327"/>
    </location>
</feature>
<evidence type="ECO:0000259" key="9">
    <source>
        <dbReference type="PROSITE" id="PS50011"/>
    </source>
</evidence>
<dbReference type="Proteomes" id="UP000219327">
    <property type="component" value="Unassembled WGS sequence"/>
</dbReference>
<dbReference type="AlphaFoldDB" id="A0A2A5WNS5"/>
<keyword evidence="3" id="KW-0808">Transferase</keyword>
<comment type="caution">
    <text evidence="10">The sequence shown here is derived from an EMBL/GenBank/DDBJ whole genome shotgun (WGS) entry which is preliminary data.</text>
</comment>
<evidence type="ECO:0000313" key="10">
    <source>
        <dbReference type="EMBL" id="PDH37933.1"/>
    </source>
</evidence>